<dbReference type="InterPro" id="IPR041698">
    <property type="entry name" value="Methyltransf_25"/>
</dbReference>
<keyword evidence="3" id="KW-1185">Reference proteome</keyword>
<dbReference type="Gene3D" id="3.40.50.150">
    <property type="entry name" value="Vaccinia Virus protein VP39"/>
    <property type="match status" value="1"/>
</dbReference>
<dbReference type="Pfam" id="PF13649">
    <property type="entry name" value="Methyltransf_25"/>
    <property type="match status" value="1"/>
</dbReference>
<dbReference type="Proteomes" id="UP001161325">
    <property type="component" value="Unassembled WGS sequence"/>
</dbReference>
<feature type="domain" description="Methyltransferase" evidence="1">
    <location>
        <begin position="54"/>
        <end position="150"/>
    </location>
</feature>
<dbReference type="PANTHER" id="PTHR12843">
    <property type="entry name" value="PROTEIN-LYSINE N-METHYLTRANSFERASE METTL10"/>
    <property type="match status" value="1"/>
</dbReference>
<comment type="caution">
    <text evidence="2">The sequence shown here is derived from an EMBL/GenBank/DDBJ whole genome shotgun (WGS) entry which is preliminary data.</text>
</comment>
<evidence type="ECO:0000259" key="1">
    <source>
        <dbReference type="Pfam" id="PF13649"/>
    </source>
</evidence>
<dbReference type="SUPFAM" id="SSF53335">
    <property type="entry name" value="S-adenosyl-L-methionine-dependent methyltransferases"/>
    <property type="match status" value="1"/>
</dbReference>
<evidence type="ECO:0000313" key="3">
    <source>
        <dbReference type="Proteomes" id="UP001161325"/>
    </source>
</evidence>
<dbReference type="InterPro" id="IPR029063">
    <property type="entry name" value="SAM-dependent_MTases_sf"/>
</dbReference>
<accession>A0AA37V3M3</accession>
<sequence length="214" mass="23205">MTRRDGGEDATERRAHWEHVYHTRQSHEVSWFQREPTRSLALLTEAGVGPTSAIVDVGGGDSTLVDALVARGFRDVTVLDVSAAALARARARLGAAGDAVTWIEADVTRAALPAARFDAWHDRAAFHFLTDPADRARYVAAARDALRPGGTLVVATFAADGPTRCSGLDVARYDADALARAFGDDFALLRGDREVHHTPAGAEQRFTYAVLRRR</sequence>
<organism evidence="2 3">
    <name type="scientific">Roseisolibacter agri</name>
    <dbReference type="NCBI Taxonomy" id="2014610"/>
    <lineage>
        <taxon>Bacteria</taxon>
        <taxon>Pseudomonadati</taxon>
        <taxon>Gemmatimonadota</taxon>
        <taxon>Gemmatimonadia</taxon>
        <taxon>Gemmatimonadales</taxon>
        <taxon>Gemmatimonadaceae</taxon>
        <taxon>Roseisolibacter</taxon>
    </lineage>
</organism>
<proteinExistence type="predicted"/>
<name>A0AA37V3M3_9BACT</name>
<reference evidence="2" key="1">
    <citation type="submission" date="2022-08" db="EMBL/GenBank/DDBJ databases">
        <title>Draft genome sequencing of Roseisolibacter agri AW1220.</title>
        <authorList>
            <person name="Tobiishi Y."/>
            <person name="Tonouchi A."/>
        </authorList>
    </citation>
    <scope>NUCLEOTIDE SEQUENCE</scope>
    <source>
        <strain evidence="2">AW1220</strain>
    </source>
</reference>
<dbReference type="CDD" id="cd02440">
    <property type="entry name" value="AdoMet_MTases"/>
    <property type="match status" value="1"/>
</dbReference>
<protein>
    <recommendedName>
        <fullName evidence="1">Methyltransferase domain-containing protein</fullName>
    </recommendedName>
</protein>
<gene>
    <name evidence="2" type="ORF">rosag_34500</name>
</gene>
<dbReference type="EMBL" id="BRXS01000005">
    <property type="protein sequence ID" value="GLC26937.1"/>
    <property type="molecule type" value="Genomic_DNA"/>
</dbReference>
<evidence type="ECO:0000313" key="2">
    <source>
        <dbReference type="EMBL" id="GLC26937.1"/>
    </source>
</evidence>
<dbReference type="RefSeq" id="WP_284351387.1">
    <property type="nucleotide sequence ID" value="NZ_BRXS01000005.1"/>
</dbReference>
<dbReference type="PANTHER" id="PTHR12843:SF5">
    <property type="entry name" value="EEF1A LYSINE METHYLTRANSFERASE 2"/>
    <property type="match status" value="1"/>
</dbReference>
<dbReference type="AlphaFoldDB" id="A0AA37V3M3"/>